<dbReference type="EMBL" id="LR798223">
    <property type="protein sequence ID" value="CAB5195069.1"/>
    <property type="molecule type" value="Genomic_DNA"/>
</dbReference>
<organism evidence="1">
    <name type="scientific">uncultured Caudovirales phage</name>
    <dbReference type="NCBI Taxonomy" id="2100421"/>
    <lineage>
        <taxon>Viruses</taxon>
        <taxon>Duplodnaviria</taxon>
        <taxon>Heunggongvirae</taxon>
        <taxon>Uroviricota</taxon>
        <taxon>Caudoviricetes</taxon>
        <taxon>Peduoviridae</taxon>
        <taxon>Maltschvirus</taxon>
        <taxon>Maltschvirus maltsch</taxon>
    </lineage>
</organism>
<reference evidence="1" key="1">
    <citation type="submission" date="2020-05" db="EMBL/GenBank/DDBJ databases">
        <authorList>
            <person name="Chiriac C."/>
            <person name="Salcher M."/>
            <person name="Ghai R."/>
            <person name="Kavagutti S V."/>
        </authorList>
    </citation>
    <scope>NUCLEOTIDE SEQUENCE</scope>
</reference>
<evidence type="ECO:0000313" key="1">
    <source>
        <dbReference type="EMBL" id="CAB5195069.1"/>
    </source>
</evidence>
<accession>A0A6J7WFC4</accession>
<sequence>MRCAKCEKELHDCQCPWVKTYSGDKPNYTEPPCKTGSSCTNKCERCGEVNPADIHTCTPIENLTTEKNIQTSDNND</sequence>
<gene>
    <name evidence="1" type="ORF">UFOVP177_56</name>
</gene>
<proteinExistence type="predicted"/>
<protein>
    <submittedName>
        <fullName evidence="1">Uncharacterized protein</fullName>
    </submittedName>
</protein>
<name>A0A6J7WFC4_9CAUD</name>